<feature type="binding site" evidence="9">
    <location>
        <begin position="18"/>
        <end position="22"/>
    </location>
    <ligand>
        <name>substrate</name>
    </ligand>
</feature>
<feature type="binding site" evidence="11">
    <location>
        <position position="102"/>
    </location>
    <ligand>
        <name>Zn(2+)</name>
        <dbReference type="ChEBI" id="CHEBI:29105"/>
    </ligand>
</feature>
<dbReference type="Gene3D" id="3.40.50.1000">
    <property type="entry name" value="HAD superfamily/HAD-like"/>
    <property type="match status" value="1"/>
</dbReference>
<feature type="binding site" evidence="11">
    <location>
        <position position="12"/>
    </location>
    <ligand>
        <name>Mg(2+)</name>
        <dbReference type="ChEBI" id="CHEBI:18420"/>
    </ligand>
</feature>
<dbReference type="EC" id="3.1.3.-" evidence="7"/>
<evidence type="ECO:0000256" key="5">
    <source>
        <dbReference type="ARBA" id="ARBA00023277"/>
    </source>
</evidence>
<comment type="similarity">
    <text evidence="7">Belongs to the gmhB family.</text>
</comment>
<feature type="binding site" evidence="11">
    <location>
        <position position="10"/>
    </location>
    <ligand>
        <name>Mg(2+)</name>
        <dbReference type="ChEBI" id="CHEBI:18420"/>
    </ligand>
</feature>
<feature type="binding site" evidence="9">
    <location>
        <position position="130"/>
    </location>
    <ligand>
        <name>substrate</name>
    </ligand>
</feature>
<keyword evidence="5 7" id="KW-0119">Carbohydrate metabolism</keyword>
<dbReference type="Pfam" id="PF13242">
    <property type="entry name" value="Hydrolase_like"/>
    <property type="match status" value="1"/>
</dbReference>
<organism evidence="12 13">
    <name type="scientific">SAR86 cluster bacterium</name>
    <dbReference type="NCBI Taxonomy" id="2030880"/>
    <lineage>
        <taxon>Bacteria</taxon>
        <taxon>Pseudomonadati</taxon>
        <taxon>Pseudomonadota</taxon>
        <taxon>Gammaproteobacteria</taxon>
        <taxon>SAR86 cluster</taxon>
    </lineage>
</organism>
<feature type="active site" description="Proton donor" evidence="8">
    <location>
        <position position="12"/>
    </location>
</feature>
<feature type="binding site" evidence="9">
    <location>
        <begin position="103"/>
        <end position="104"/>
    </location>
    <ligand>
        <name>substrate</name>
    </ligand>
</feature>
<dbReference type="PANTHER" id="PTHR42891:SF1">
    <property type="entry name" value="D-GLYCERO-BETA-D-MANNO-HEPTOSE-1,7-BISPHOSPHATE 7-PHOSPHATASE"/>
    <property type="match status" value="1"/>
</dbReference>
<protein>
    <recommendedName>
        <fullName evidence="6 7">D,D-heptose 1,7-bisphosphate phosphatase</fullName>
        <ecNumber evidence="7">3.1.3.-</ecNumber>
    </recommendedName>
</protein>
<feature type="binding site" evidence="11">
    <location>
        <position position="130"/>
    </location>
    <ligand>
        <name>Mg(2+)</name>
        <dbReference type="ChEBI" id="CHEBI:18420"/>
    </ligand>
</feature>
<feature type="binding site" evidence="9">
    <location>
        <begin position="10"/>
        <end position="12"/>
    </location>
    <ligand>
        <name>substrate</name>
    </ligand>
</feature>
<feature type="binding site" evidence="9">
    <location>
        <begin position="53"/>
        <end position="56"/>
    </location>
    <ligand>
        <name>substrate</name>
    </ligand>
</feature>
<feature type="active site" description="Nucleophile" evidence="8">
    <location>
        <position position="10"/>
    </location>
</feature>
<keyword evidence="2 7" id="KW-0963">Cytoplasm</keyword>
<dbReference type="InterPro" id="IPR006543">
    <property type="entry name" value="Histidinol-phos"/>
</dbReference>
<evidence type="ECO:0000256" key="1">
    <source>
        <dbReference type="ARBA" id="ARBA00004496"/>
    </source>
</evidence>
<dbReference type="InterPro" id="IPR036412">
    <property type="entry name" value="HAD-like_sf"/>
</dbReference>
<sequence length="179" mass="19957">MSEQNYIILDRDGVINVDLFDYVTKPADFKFEDGSLEALSILSDNNFNIIVATNQACISLGIASKDQIDNVNSHMKQKVRENGSDIIHIEVCPHRPEDDCECRKPKTGLLLQAEKALGINLKGSYFVGDKFSDVQCALAHDCRPFLVKTGYGEITLKNHDTSQAQVFENLLSATKFICQ</sequence>
<dbReference type="GO" id="GO:0046872">
    <property type="term" value="F:metal ion binding"/>
    <property type="evidence" value="ECO:0007669"/>
    <property type="project" value="UniProtKB-KW"/>
</dbReference>
<name>A0A937LCB3_9GAMM</name>
<evidence type="ECO:0000256" key="7">
    <source>
        <dbReference type="PIRNR" id="PIRNR004682"/>
    </source>
</evidence>
<dbReference type="GO" id="GO:0005975">
    <property type="term" value="P:carbohydrate metabolic process"/>
    <property type="evidence" value="ECO:0007669"/>
    <property type="project" value="InterPro"/>
</dbReference>
<comment type="cofactor">
    <cofactor evidence="11">
        <name>Mg(2+)</name>
        <dbReference type="ChEBI" id="CHEBI:18420"/>
    </cofactor>
</comment>
<dbReference type="PANTHER" id="PTHR42891">
    <property type="entry name" value="D-GLYCERO-BETA-D-MANNO-HEPTOSE-1,7-BISPHOSPHATE 7-PHOSPHATASE"/>
    <property type="match status" value="1"/>
</dbReference>
<keyword evidence="3 11" id="KW-0479">Metal-binding</keyword>
<feature type="binding site" evidence="11">
    <location>
        <position position="94"/>
    </location>
    <ligand>
        <name>Zn(2+)</name>
        <dbReference type="ChEBI" id="CHEBI:29105"/>
    </ligand>
</feature>
<evidence type="ECO:0000256" key="3">
    <source>
        <dbReference type="ARBA" id="ARBA00022723"/>
    </source>
</evidence>
<dbReference type="PIRSF" id="PIRSF004682">
    <property type="entry name" value="GmhB"/>
    <property type="match status" value="1"/>
</dbReference>
<gene>
    <name evidence="12" type="ORF">ISQ63_01165</name>
</gene>
<evidence type="ECO:0000256" key="9">
    <source>
        <dbReference type="PIRSR" id="PIRSR004682-2"/>
    </source>
</evidence>
<dbReference type="Proteomes" id="UP000744438">
    <property type="component" value="Unassembled WGS sequence"/>
</dbReference>
<evidence type="ECO:0000256" key="2">
    <source>
        <dbReference type="ARBA" id="ARBA00022490"/>
    </source>
</evidence>
<reference evidence="12" key="1">
    <citation type="submission" date="2020-10" db="EMBL/GenBank/DDBJ databases">
        <title>Microbiome of the Black Sea water column analyzed by genome centric metagenomics.</title>
        <authorList>
            <person name="Cabello-Yeves P.J."/>
            <person name="Callieri C."/>
            <person name="Picazo A."/>
            <person name="Mehrshad M."/>
            <person name="Haro-Moreno J.M."/>
            <person name="Roda-Garcia J."/>
            <person name="Dzembekova N."/>
            <person name="Slabakova V."/>
            <person name="Slabakova N."/>
            <person name="Moncheva S."/>
            <person name="Rodriguez-Valera F."/>
        </authorList>
    </citation>
    <scope>NUCLEOTIDE SEQUENCE</scope>
    <source>
        <strain evidence="12">BS307-5m-G49</strain>
    </source>
</reference>
<feature type="site" description="Contributes to substrate recognition" evidence="10">
    <location>
        <position position="103"/>
    </location>
</feature>
<evidence type="ECO:0000313" key="13">
    <source>
        <dbReference type="Proteomes" id="UP000744438"/>
    </source>
</evidence>
<keyword evidence="11" id="KW-0862">Zinc</keyword>
<dbReference type="InterPro" id="IPR004446">
    <property type="entry name" value="Heptose_bisP_phosphatase"/>
</dbReference>
<comment type="caution">
    <text evidence="12">The sequence shown here is derived from an EMBL/GenBank/DDBJ whole genome shotgun (WGS) entry which is preliminary data.</text>
</comment>
<dbReference type="EMBL" id="JADHQC010000003">
    <property type="protein sequence ID" value="MBL6811474.1"/>
    <property type="molecule type" value="Genomic_DNA"/>
</dbReference>
<evidence type="ECO:0000256" key="11">
    <source>
        <dbReference type="PIRSR" id="PIRSR004682-4"/>
    </source>
</evidence>
<dbReference type="InterPro" id="IPR006549">
    <property type="entry name" value="HAD-SF_hydro_IIIA"/>
</dbReference>
<feature type="site" description="Stabilizes the phosphoryl group" evidence="10">
    <location>
        <position position="53"/>
    </location>
</feature>
<dbReference type="GO" id="GO:0016791">
    <property type="term" value="F:phosphatase activity"/>
    <property type="evidence" value="ECO:0007669"/>
    <property type="project" value="InterPro"/>
</dbReference>
<evidence type="ECO:0000313" key="12">
    <source>
        <dbReference type="EMBL" id="MBL6811474.1"/>
    </source>
</evidence>
<feature type="binding site" evidence="11">
    <location>
        <position position="100"/>
    </location>
    <ligand>
        <name>Zn(2+)</name>
        <dbReference type="ChEBI" id="CHEBI:29105"/>
    </ligand>
</feature>
<dbReference type="NCBIfam" id="TIGR01656">
    <property type="entry name" value="Histidinol-ppas"/>
    <property type="match status" value="1"/>
</dbReference>
<dbReference type="InterPro" id="IPR023214">
    <property type="entry name" value="HAD_sf"/>
</dbReference>
<dbReference type="NCBIfam" id="TIGR01662">
    <property type="entry name" value="HAD-SF-IIIA"/>
    <property type="match status" value="1"/>
</dbReference>
<feature type="binding site" evidence="11">
    <location>
        <position position="92"/>
    </location>
    <ligand>
        <name>Zn(2+)</name>
        <dbReference type="ChEBI" id="CHEBI:29105"/>
    </ligand>
</feature>
<keyword evidence="11" id="KW-0460">Magnesium</keyword>
<dbReference type="AlphaFoldDB" id="A0A937LCB3"/>
<feature type="binding site" evidence="11">
    <location>
        <position position="129"/>
    </location>
    <ligand>
        <name>Mg(2+)</name>
        <dbReference type="ChEBI" id="CHEBI:18420"/>
    </ligand>
</feature>
<proteinExistence type="inferred from homology"/>
<evidence type="ECO:0000256" key="6">
    <source>
        <dbReference type="ARBA" id="ARBA00031828"/>
    </source>
</evidence>
<comment type="cofactor">
    <cofactor evidence="11">
        <name>Zn(2+)</name>
        <dbReference type="ChEBI" id="CHEBI:29105"/>
    </cofactor>
</comment>
<keyword evidence="4 7" id="KW-0378">Hydrolase</keyword>
<evidence type="ECO:0000256" key="4">
    <source>
        <dbReference type="ARBA" id="ARBA00022801"/>
    </source>
</evidence>
<evidence type="ECO:0000256" key="10">
    <source>
        <dbReference type="PIRSR" id="PIRSR004682-3"/>
    </source>
</evidence>
<dbReference type="GO" id="GO:0005737">
    <property type="term" value="C:cytoplasm"/>
    <property type="evidence" value="ECO:0007669"/>
    <property type="project" value="UniProtKB-SubCell"/>
</dbReference>
<dbReference type="SUPFAM" id="SSF56784">
    <property type="entry name" value="HAD-like"/>
    <property type="match status" value="1"/>
</dbReference>
<feature type="site" description="Stabilizes the phosphoryl group" evidence="10">
    <location>
        <position position="104"/>
    </location>
</feature>
<accession>A0A937LCB3</accession>
<evidence type="ECO:0000256" key="8">
    <source>
        <dbReference type="PIRSR" id="PIRSR004682-1"/>
    </source>
</evidence>
<comment type="subcellular location">
    <subcellularLocation>
        <location evidence="1 7">Cytoplasm</location>
    </subcellularLocation>
</comment>
<dbReference type="CDD" id="cd07503">
    <property type="entry name" value="HAD_HisB-N"/>
    <property type="match status" value="1"/>
</dbReference>